<gene>
    <name evidence="3" type="ORF">V6N11_023498</name>
</gene>
<evidence type="ECO:0000313" key="3">
    <source>
        <dbReference type="EMBL" id="KAK9038641.1"/>
    </source>
</evidence>
<sequence length="237" mass="25262">MVELPSFGRNLEAQGPRVLDVANFPPLQAVNQNVPVDSVADGKGPLLDILADGARQWENALLGNFLGKSPPLGVFQKMVDKLWGREGSITICFLAPSVYVLNFPSQKKKGQDQVVDAVSSDLVVEGGEQKVVPENNDDLILDVVEELVVVLESVDQDVVDAISILSGVVQDHDLVLETENVNQFCLLVEDPDCPKKSRAAADGVYVLMNQLKPKGKGGGNKKKGKGGKRGGGSPVAP</sequence>
<evidence type="ECO:0000259" key="2">
    <source>
        <dbReference type="Pfam" id="PF14111"/>
    </source>
</evidence>
<evidence type="ECO:0000313" key="4">
    <source>
        <dbReference type="Proteomes" id="UP001396334"/>
    </source>
</evidence>
<feature type="domain" description="DUF4283" evidence="2">
    <location>
        <begin position="55"/>
        <end position="106"/>
    </location>
</feature>
<reference evidence="3 4" key="1">
    <citation type="journal article" date="2024" name="G3 (Bethesda)">
        <title>Genome assembly of Hibiscus sabdariffa L. provides insights into metabolisms of medicinal natural products.</title>
        <authorList>
            <person name="Kim T."/>
        </authorList>
    </citation>
    <scope>NUCLEOTIDE SEQUENCE [LARGE SCALE GENOMIC DNA]</scope>
    <source>
        <strain evidence="3">TK-2024</strain>
        <tissue evidence="3">Old leaves</tissue>
    </source>
</reference>
<evidence type="ECO:0000256" key="1">
    <source>
        <dbReference type="SAM" id="MobiDB-lite"/>
    </source>
</evidence>
<protein>
    <recommendedName>
        <fullName evidence="2">DUF4283 domain-containing protein</fullName>
    </recommendedName>
</protein>
<dbReference type="InterPro" id="IPR025558">
    <property type="entry name" value="DUF4283"/>
</dbReference>
<accession>A0ABR2TMD7</accession>
<keyword evidence="4" id="KW-1185">Reference proteome</keyword>
<comment type="caution">
    <text evidence="3">The sequence shown here is derived from an EMBL/GenBank/DDBJ whole genome shotgun (WGS) entry which is preliminary data.</text>
</comment>
<name>A0ABR2TMD7_9ROSI</name>
<dbReference type="Pfam" id="PF14111">
    <property type="entry name" value="DUF4283"/>
    <property type="match status" value="1"/>
</dbReference>
<dbReference type="EMBL" id="JBBPBN010000005">
    <property type="protein sequence ID" value="KAK9038641.1"/>
    <property type="molecule type" value="Genomic_DNA"/>
</dbReference>
<feature type="region of interest" description="Disordered" evidence="1">
    <location>
        <begin position="210"/>
        <end position="237"/>
    </location>
</feature>
<proteinExistence type="predicted"/>
<organism evidence="3 4">
    <name type="scientific">Hibiscus sabdariffa</name>
    <name type="common">roselle</name>
    <dbReference type="NCBI Taxonomy" id="183260"/>
    <lineage>
        <taxon>Eukaryota</taxon>
        <taxon>Viridiplantae</taxon>
        <taxon>Streptophyta</taxon>
        <taxon>Embryophyta</taxon>
        <taxon>Tracheophyta</taxon>
        <taxon>Spermatophyta</taxon>
        <taxon>Magnoliopsida</taxon>
        <taxon>eudicotyledons</taxon>
        <taxon>Gunneridae</taxon>
        <taxon>Pentapetalae</taxon>
        <taxon>rosids</taxon>
        <taxon>malvids</taxon>
        <taxon>Malvales</taxon>
        <taxon>Malvaceae</taxon>
        <taxon>Malvoideae</taxon>
        <taxon>Hibiscus</taxon>
    </lineage>
</organism>
<dbReference type="Proteomes" id="UP001396334">
    <property type="component" value="Unassembled WGS sequence"/>
</dbReference>
<feature type="compositionally biased region" description="Basic residues" evidence="1">
    <location>
        <begin position="213"/>
        <end position="228"/>
    </location>
</feature>